<dbReference type="PROSITE" id="PS50949">
    <property type="entry name" value="HTH_GNTR"/>
    <property type="match status" value="1"/>
</dbReference>
<proteinExistence type="predicted"/>
<feature type="domain" description="HTH gntR-type" evidence="4">
    <location>
        <begin position="14"/>
        <end position="83"/>
    </location>
</feature>
<gene>
    <name evidence="5" type="ORF">FQ330_00695</name>
</gene>
<keyword evidence="6" id="KW-1185">Reference proteome</keyword>
<dbReference type="SMART" id="SM00345">
    <property type="entry name" value="HTH_GNTR"/>
    <property type="match status" value="1"/>
</dbReference>
<organism evidence="5 6">
    <name type="scientific">Agrococcus sediminis</name>
    <dbReference type="NCBI Taxonomy" id="2599924"/>
    <lineage>
        <taxon>Bacteria</taxon>
        <taxon>Bacillati</taxon>
        <taxon>Actinomycetota</taxon>
        <taxon>Actinomycetes</taxon>
        <taxon>Micrococcales</taxon>
        <taxon>Microbacteriaceae</taxon>
        <taxon>Agrococcus</taxon>
    </lineage>
</organism>
<keyword evidence="3" id="KW-0804">Transcription</keyword>
<evidence type="ECO:0000256" key="2">
    <source>
        <dbReference type="ARBA" id="ARBA00023125"/>
    </source>
</evidence>
<dbReference type="PANTHER" id="PTHR43537">
    <property type="entry name" value="TRANSCRIPTIONAL REGULATOR, GNTR FAMILY"/>
    <property type="match status" value="1"/>
</dbReference>
<dbReference type="InterPro" id="IPR036390">
    <property type="entry name" value="WH_DNA-bd_sf"/>
</dbReference>
<dbReference type="PRINTS" id="PR00035">
    <property type="entry name" value="HTHGNTR"/>
</dbReference>
<dbReference type="PANTHER" id="PTHR43537:SF24">
    <property type="entry name" value="GLUCONATE OPERON TRANSCRIPTIONAL REPRESSOR"/>
    <property type="match status" value="1"/>
</dbReference>
<keyword evidence="1" id="KW-0805">Transcription regulation</keyword>
<dbReference type="OrthoDB" id="9816161at2"/>
<dbReference type="Pfam" id="PF07729">
    <property type="entry name" value="FCD"/>
    <property type="match status" value="1"/>
</dbReference>
<dbReference type="Proteomes" id="UP000323221">
    <property type="component" value="Unassembled WGS sequence"/>
</dbReference>
<dbReference type="InterPro" id="IPR008920">
    <property type="entry name" value="TF_FadR/GntR_C"/>
</dbReference>
<dbReference type="Gene3D" id="1.20.120.530">
    <property type="entry name" value="GntR ligand-binding domain-like"/>
    <property type="match status" value="1"/>
</dbReference>
<evidence type="ECO:0000256" key="3">
    <source>
        <dbReference type="ARBA" id="ARBA00023163"/>
    </source>
</evidence>
<accession>A0A5M8QPP1</accession>
<dbReference type="EMBL" id="VOIR01000011">
    <property type="protein sequence ID" value="KAA6436503.1"/>
    <property type="molecule type" value="Genomic_DNA"/>
</dbReference>
<keyword evidence="2" id="KW-0238">DNA-binding</keyword>
<name>A0A5M8QPP1_9MICO</name>
<dbReference type="InterPro" id="IPR036388">
    <property type="entry name" value="WH-like_DNA-bd_sf"/>
</dbReference>
<dbReference type="Gene3D" id="1.10.10.10">
    <property type="entry name" value="Winged helix-like DNA-binding domain superfamily/Winged helix DNA-binding domain"/>
    <property type="match status" value="1"/>
</dbReference>
<evidence type="ECO:0000313" key="6">
    <source>
        <dbReference type="Proteomes" id="UP000323221"/>
    </source>
</evidence>
<protein>
    <submittedName>
        <fullName evidence="5">GntR family transcriptional regulator</fullName>
    </submittedName>
</protein>
<comment type="caution">
    <text evidence="5">The sequence shown here is derived from an EMBL/GenBank/DDBJ whole genome shotgun (WGS) entry which is preliminary data.</text>
</comment>
<evidence type="ECO:0000256" key="1">
    <source>
        <dbReference type="ARBA" id="ARBA00023015"/>
    </source>
</evidence>
<dbReference type="GO" id="GO:0003677">
    <property type="term" value="F:DNA binding"/>
    <property type="evidence" value="ECO:0007669"/>
    <property type="project" value="UniProtKB-KW"/>
</dbReference>
<dbReference type="SUPFAM" id="SSF46785">
    <property type="entry name" value="Winged helix' DNA-binding domain"/>
    <property type="match status" value="1"/>
</dbReference>
<dbReference type="GO" id="GO:0003700">
    <property type="term" value="F:DNA-binding transcription factor activity"/>
    <property type="evidence" value="ECO:0007669"/>
    <property type="project" value="InterPro"/>
</dbReference>
<sequence>MEAQFRSLGSIERVTRRELILDRLRSAVTSGELAPGTHLAETELSTSLGVSRGTLREALRHLEEEGLLSKDARGRLSVRVVTPAEVREIFDVRFALESAAAEVVCEREDLADVVPQLRAALERLEESEDVGIAEQVAADLAFHEALCTASGNRTLVESWRRVSGLARAVITAAGRETAIANMSAARHAPIVEAIASGDAAHAREVLREHNTSARDNIVARMEAALAR</sequence>
<dbReference type="InterPro" id="IPR000524">
    <property type="entry name" value="Tscrpt_reg_HTH_GntR"/>
</dbReference>
<dbReference type="InterPro" id="IPR011711">
    <property type="entry name" value="GntR_C"/>
</dbReference>
<dbReference type="SMART" id="SM00895">
    <property type="entry name" value="FCD"/>
    <property type="match status" value="1"/>
</dbReference>
<reference evidence="5 6" key="1">
    <citation type="submission" date="2019-08" db="EMBL/GenBank/DDBJ databases">
        <title>Agrococcus lahaulensis sp. nov., isolated from a cold desert of the Indian Himalayas.</title>
        <authorList>
            <person name="Qu J.H."/>
        </authorList>
    </citation>
    <scope>NUCLEOTIDE SEQUENCE [LARGE SCALE GENOMIC DNA]</scope>
    <source>
        <strain evidence="5 6">NS18</strain>
    </source>
</reference>
<dbReference type="Pfam" id="PF00392">
    <property type="entry name" value="GntR"/>
    <property type="match status" value="1"/>
</dbReference>
<dbReference type="CDD" id="cd07377">
    <property type="entry name" value="WHTH_GntR"/>
    <property type="match status" value="1"/>
</dbReference>
<evidence type="ECO:0000259" key="4">
    <source>
        <dbReference type="PROSITE" id="PS50949"/>
    </source>
</evidence>
<dbReference type="AlphaFoldDB" id="A0A5M8QPP1"/>
<evidence type="ECO:0000313" key="5">
    <source>
        <dbReference type="EMBL" id="KAA6436503.1"/>
    </source>
</evidence>
<dbReference type="SUPFAM" id="SSF48008">
    <property type="entry name" value="GntR ligand-binding domain-like"/>
    <property type="match status" value="1"/>
</dbReference>